<gene>
    <name evidence="1" type="ORF">TRIADDRAFT_53313</name>
</gene>
<dbReference type="EMBL" id="DS985242">
    <property type="protein sequence ID" value="EDV28083.1"/>
    <property type="molecule type" value="Genomic_DNA"/>
</dbReference>
<dbReference type="GeneID" id="6751132"/>
<evidence type="ECO:0008006" key="3">
    <source>
        <dbReference type="Google" id="ProtNLM"/>
    </source>
</evidence>
<dbReference type="Gene3D" id="3.40.50.450">
    <property type="match status" value="1"/>
</dbReference>
<protein>
    <recommendedName>
        <fullName evidence="3">EF-hand domain-containing protein</fullName>
    </recommendedName>
</protein>
<dbReference type="PANTHER" id="PTHR36300:SF1">
    <property type="entry name" value="RAW, ISOFORM A"/>
    <property type="match status" value="1"/>
</dbReference>
<dbReference type="InterPro" id="IPR039470">
    <property type="entry name" value="Nuc_deoxyri_tr2"/>
</dbReference>
<dbReference type="CTD" id="6751132"/>
<dbReference type="HOGENOM" id="CLU_009774_1_0_1"/>
<sequence length="534" mass="59762">MDNLLHQDTEEVETVLTNRNEHGDLLVFGSVTRDLLILFDDFSHASQQIYRDDIKKAFNSIQLYPSTAQVEEMLLSAHECCQNTDLNSLTFGQFAFFASLLKKEYQERNITFANKEGSLIVNRKHSPRTNHPNVQVFLGGACNPTTWRKEIAIPILKDHCITYFNPTAELLLFVIEESTRGLSSMVEAAYVAGSGGPLILVLRELPETETTIAGETLSASEKEDLNRGRKFLRDTVERVDIPVFTDIETAIHCCAKVIKVGTKITNLTTDDGAQPVRLADISVDDSFIAAKEKYDDYNSGGSGKLTLNEVALAYKAFSGKALSQDNVEMLSGLYESDPSKIRMSFEEFCCLLTEMLSDRMICLDWLFNGGPDILHEKDESVFERDIFLGGSCGRSTWREDVAIPLLKKQAISYFNPQLPDWSMKFLGIEAEAKKHSRLLLYFIGNESRCVASMVEIAYYIGLGRNVVLCIQNFTDGNLLDGVTVTGRSLLDYNRARSYLSDIANRASIPVFDDITEAIMSAIQEIKLSSRESET</sequence>
<dbReference type="InParanoid" id="B3RNW2"/>
<dbReference type="PhylomeDB" id="B3RNW2"/>
<evidence type="ECO:0000313" key="1">
    <source>
        <dbReference type="EMBL" id="EDV28083.1"/>
    </source>
</evidence>
<dbReference type="AlphaFoldDB" id="B3RNW2"/>
<name>B3RNW2_TRIAD</name>
<dbReference type="RefSeq" id="XP_002109917.1">
    <property type="nucleotide sequence ID" value="XM_002109881.1"/>
</dbReference>
<organism evidence="1 2">
    <name type="scientific">Trichoplax adhaerens</name>
    <name type="common">Trichoplax reptans</name>
    <dbReference type="NCBI Taxonomy" id="10228"/>
    <lineage>
        <taxon>Eukaryota</taxon>
        <taxon>Metazoa</taxon>
        <taxon>Placozoa</taxon>
        <taxon>Uniplacotomia</taxon>
        <taxon>Trichoplacea</taxon>
        <taxon>Trichoplacidae</taxon>
        <taxon>Trichoplax</taxon>
    </lineage>
</organism>
<dbReference type="Pfam" id="PF15891">
    <property type="entry name" value="Nuc_deoxyri_tr2"/>
    <property type="match status" value="1"/>
</dbReference>
<dbReference type="eggNOG" id="ENOG502RC5J">
    <property type="taxonomic scope" value="Eukaryota"/>
</dbReference>
<dbReference type="GO" id="GO:0005886">
    <property type="term" value="C:plasma membrane"/>
    <property type="evidence" value="ECO:0000318"/>
    <property type="project" value="GO_Central"/>
</dbReference>
<dbReference type="InterPro" id="IPR011992">
    <property type="entry name" value="EF-hand-dom_pair"/>
</dbReference>
<reference evidence="1 2" key="1">
    <citation type="journal article" date="2008" name="Nature">
        <title>The Trichoplax genome and the nature of placozoans.</title>
        <authorList>
            <person name="Srivastava M."/>
            <person name="Begovic E."/>
            <person name="Chapman J."/>
            <person name="Putnam N.H."/>
            <person name="Hellsten U."/>
            <person name="Kawashima T."/>
            <person name="Kuo A."/>
            <person name="Mitros T."/>
            <person name="Salamov A."/>
            <person name="Carpenter M.L."/>
            <person name="Signorovitch A.Y."/>
            <person name="Moreno M.A."/>
            <person name="Kamm K."/>
            <person name="Grimwood J."/>
            <person name="Schmutz J."/>
            <person name="Shapiro H."/>
            <person name="Grigoriev I.V."/>
            <person name="Buss L.W."/>
            <person name="Schierwater B."/>
            <person name="Dellaporta S.L."/>
            <person name="Rokhsar D.S."/>
        </authorList>
    </citation>
    <scope>NUCLEOTIDE SEQUENCE [LARGE SCALE GENOMIC DNA]</scope>
    <source>
        <strain evidence="1 2">Grell-BS-1999</strain>
    </source>
</reference>
<proteinExistence type="predicted"/>
<dbReference type="OMA" id="EYICRGR"/>
<dbReference type="Proteomes" id="UP000009022">
    <property type="component" value="Unassembled WGS sequence"/>
</dbReference>
<keyword evidence="2" id="KW-1185">Reference proteome</keyword>
<dbReference type="PANTHER" id="PTHR36300">
    <property type="entry name" value="RAW, ISOFORM A"/>
    <property type="match status" value="1"/>
</dbReference>
<dbReference type="SUPFAM" id="SSF47473">
    <property type="entry name" value="EF-hand"/>
    <property type="match status" value="1"/>
</dbReference>
<evidence type="ECO:0000313" key="2">
    <source>
        <dbReference type="Proteomes" id="UP000009022"/>
    </source>
</evidence>
<dbReference type="KEGG" id="tad:TRIADDRAFT_53313"/>
<accession>B3RNW2</accession>
<dbReference type="OrthoDB" id="6493944at2759"/>